<organism evidence="1">
    <name type="scientific">hydrothermal vent metagenome</name>
    <dbReference type="NCBI Taxonomy" id="652676"/>
    <lineage>
        <taxon>unclassified sequences</taxon>
        <taxon>metagenomes</taxon>
        <taxon>ecological metagenomes</taxon>
    </lineage>
</organism>
<accession>A0A3B1D5A5</accession>
<dbReference type="Gene3D" id="2.160.20.10">
    <property type="entry name" value="Single-stranded right-handed beta-helix, Pectin lyase-like"/>
    <property type="match status" value="2"/>
</dbReference>
<proteinExistence type="predicted"/>
<gene>
    <name evidence="1" type="ORF">MNBD_PLANCTO02-3429</name>
</gene>
<dbReference type="InterPro" id="IPR011050">
    <property type="entry name" value="Pectin_lyase_fold/virulence"/>
</dbReference>
<dbReference type="InterPro" id="IPR012334">
    <property type="entry name" value="Pectin_lyas_fold"/>
</dbReference>
<protein>
    <submittedName>
        <fullName evidence="1">Uncharacterized protein</fullName>
    </submittedName>
</protein>
<dbReference type="AlphaFoldDB" id="A0A3B1D5A5"/>
<name>A0A3B1D5A5_9ZZZZ</name>
<evidence type="ECO:0000313" key="1">
    <source>
        <dbReference type="EMBL" id="VAX38066.1"/>
    </source>
</evidence>
<sequence length="287" mass="32075">MLHCFRMFLATAIFLCTFTECLCQVVYVNNIQGNDSLNGYSSEALGGHSGPVRTIGRALERVRQGGTIVIANNGVPYYESLQMMGKNGSGFQGRPLRIIGNGVIIDGSKPVPPKAWRQRGVNLWSFRPRRKGFYQLILNGEAVPEFVASSTVKKLSEIPIHKWAARKGEIFYRADIGEFPFQNNFRFACHRVGLTLYNVHDVEIKEMTFRYFQLDGVSAHSLCRHLKFSKIRSHGNGRSGFFAGGTSDVIITGSQLKNNRKASLLIRGLAVVKLQEAETDSKPQFIK</sequence>
<reference evidence="1" key="1">
    <citation type="submission" date="2018-06" db="EMBL/GenBank/DDBJ databases">
        <authorList>
            <person name="Zhirakovskaya E."/>
        </authorList>
    </citation>
    <scope>NUCLEOTIDE SEQUENCE</scope>
</reference>
<dbReference type="EMBL" id="UOGL01000163">
    <property type="protein sequence ID" value="VAX38066.1"/>
    <property type="molecule type" value="Genomic_DNA"/>
</dbReference>
<dbReference type="SUPFAM" id="SSF51126">
    <property type="entry name" value="Pectin lyase-like"/>
    <property type="match status" value="1"/>
</dbReference>